<dbReference type="SUPFAM" id="SSF52266">
    <property type="entry name" value="SGNH hydrolase"/>
    <property type="match status" value="1"/>
</dbReference>
<feature type="chain" id="PRO_5040168799" description="Carbohydrate esterase family 16 protein" evidence="2">
    <location>
        <begin position="19"/>
        <end position="273"/>
    </location>
</feature>
<dbReference type="GO" id="GO:0016788">
    <property type="term" value="F:hydrolase activity, acting on ester bonds"/>
    <property type="evidence" value="ECO:0007669"/>
    <property type="project" value="InterPro"/>
</dbReference>
<proteinExistence type="predicted"/>
<keyword evidence="1" id="KW-0378">Hydrolase</keyword>
<dbReference type="CDD" id="cd01846">
    <property type="entry name" value="fatty_acyltransferase_like"/>
    <property type="match status" value="1"/>
</dbReference>
<protein>
    <recommendedName>
        <fullName evidence="5">Carbohydrate esterase family 16 protein</fullName>
    </recommendedName>
</protein>
<evidence type="ECO:0000313" key="4">
    <source>
        <dbReference type="Proteomes" id="UP000756346"/>
    </source>
</evidence>
<dbReference type="InterPro" id="IPR036514">
    <property type="entry name" value="SGNH_hydro_sf"/>
</dbReference>
<evidence type="ECO:0000256" key="1">
    <source>
        <dbReference type="ARBA" id="ARBA00022801"/>
    </source>
</evidence>
<reference evidence="3" key="1">
    <citation type="journal article" date="2021" name="Nat. Commun.">
        <title>Genetic determinants of endophytism in the Arabidopsis root mycobiome.</title>
        <authorList>
            <person name="Mesny F."/>
            <person name="Miyauchi S."/>
            <person name="Thiergart T."/>
            <person name="Pickel B."/>
            <person name="Atanasova L."/>
            <person name="Karlsson M."/>
            <person name="Huettel B."/>
            <person name="Barry K.W."/>
            <person name="Haridas S."/>
            <person name="Chen C."/>
            <person name="Bauer D."/>
            <person name="Andreopoulos W."/>
            <person name="Pangilinan J."/>
            <person name="LaButti K."/>
            <person name="Riley R."/>
            <person name="Lipzen A."/>
            <person name="Clum A."/>
            <person name="Drula E."/>
            <person name="Henrissat B."/>
            <person name="Kohler A."/>
            <person name="Grigoriev I.V."/>
            <person name="Martin F.M."/>
            <person name="Hacquard S."/>
        </authorList>
    </citation>
    <scope>NUCLEOTIDE SEQUENCE</scope>
    <source>
        <strain evidence="3">MPI-CAGE-CH-0230</strain>
    </source>
</reference>
<dbReference type="PANTHER" id="PTHR45648:SF85">
    <property type="entry name" value="A, PUTATIVE (AFU_ORTHOLOGUE AFUA_2G10760)-RELATED"/>
    <property type="match status" value="1"/>
</dbReference>
<gene>
    <name evidence="3" type="ORF">B0I36DRAFT_367381</name>
</gene>
<dbReference type="PROSITE" id="PS51257">
    <property type="entry name" value="PROKAR_LIPOPROTEIN"/>
    <property type="match status" value="1"/>
</dbReference>
<evidence type="ECO:0000313" key="3">
    <source>
        <dbReference type="EMBL" id="KAH7020905.1"/>
    </source>
</evidence>
<evidence type="ECO:0008006" key="5">
    <source>
        <dbReference type="Google" id="ProtNLM"/>
    </source>
</evidence>
<comment type="caution">
    <text evidence="3">The sequence shown here is derived from an EMBL/GenBank/DDBJ whole genome shotgun (WGS) entry which is preliminary data.</text>
</comment>
<dbReference type="AlphaFoldDB" id="A0A9P9BHV1"/>
<keyword evidence="4" id="KW-1185">Reference proteome</keyword>
<dbReference type="OrthoDB" id="1600564at2759"/>
<keyword evidence="2" id="KW-0732">Signal</keyword>
<dbReference type="Proteomes" id="UP000756346">
    <property type="component" value="Unassembled WGS sequence"/>
</dbReference>
<dbReference type="PANTHER" id="PTHR45648">
    <property type="entry name" value="GDSL LIPASE/ACYLHYDROLASE FAMILY PROTEIN (AFU_ORTHOLOGUE AFUA_4G14700)"/>
    <property type="match status" value="1"/>
</dbReference>
<sequence length="273" mass="30159">MRAATLVTCSTVIACVIATTTRFAQFDQLVIFGDSYSSTYFRPRSTQPSPANPFGNIGELRTNGPKWPQYLATKYNESTILVYNMAFGGSTVDQAIVPSRTNGSFVKQLNRFLNVYSPSAVTKTPNTTLYAFWFGINDVGKLFDSNGTASDADVLASGLYTQIFDRYFSLLRRLRTEAGARNFLFINVPPLERTPIAQKAPKGPYNSRTTALVTSFNQRIAELAGKVQNEFAGSTVYTYDAHGMFDHALGEPGSFPELASVRDTADYCAAYRW</sequence>
<dbReference type="InterPro" id="IPR051058">
    <property type="entry name" value="GDSL_Est/Lipase"/>
</dbReference>
<evidence type="ECO:0000256" key="2">
    <source>
        <dbReference type="SAM" id="SignalP"/>
    </source>
</evidence>
<organism evidence="3 4">
    <name type="scientific">Microdochium trichocladiopsis</name>
    <dbReference type="NCBI Taxonomy" id="1682393"/>
    <lineage>
        <taxon>Eukaryota</taxon>
        <taxon>Fungi</taxon>
        <taxon>Dikarya</taxon>
        <taxon>Ascomycota</taxon>
        <taxon>Pezizomycotina</taxon>
        <taxon>Sordariomycetes</taxon>
        <taxon>Xylariomycetidae</taxon>
        <taxon>Xylariales</taxon>
        <taxon>Microdochiaceae</taxon>
        <taxon>Microdochium</taxon>
    </lineage>
</organism>
<dbReference type="EMBL" id="JAGTJQ010000010">
    <property type="protein sequence ID" value="KAH7020905.1"/>
    <property type="molecule type" value="Genomic_DNA"/>
</dbReference>
<feature type="signal peptide" evidence="2">
    <location>
        <begin position="1"/>
        <end position="18"/>
    </location>
</feature>
<dbReference type="InterPro" id="IPR001087">
    <property type="entry name" value="GDSL"/>
</dbReference>
<dbReference type="Gene3D" id="3.40.50.1110">
    <property type="entry name" value="SGNH hydrolase"/>
    <property type="match status" value="1"/>
</dbReference>
<dbReference type="Pfam" id="PF00657">
    <property type="entry name" value="Lipase_GDSL"/>
    <property type="match status" value="1"/>
</dbReference>
<dbReference type="RefSeq" id="XP_046007106.1">
    <property type="nucleotide sequence ID" value="XM_046159450.1"/>
</dbReference>
<dbReference type="GeneID" id="70188996"/>
<name>A0A9P9BHV1_9PEZI</name>
<accession>A0A9P9BHV1</accession>